<dbReference type="GO" id="GO:0003700">
    <property type="term" value="F:DNA-binding transcription factor activity"/>
    <property type="evidence" value="ECO:0007669"/>
    <property type="project" value="InterPro"/>
</dbReference>
<dbReference type="GO" id="GO:0043565">
    <property type="term" value="F:sequence-specific DNA binding"/>
    <property type="evidence" value="ECO:0007669"/>
    <property type="project" value="InterPro"/>
</dbReference>
<keyword evidence="3" id="KW-0804">Transcription</keyword>
<feature type="domain" description="HTH araC/xylS-type" evidence="4">
    <location>
        <begin position="206"/>
        <end position="304"/>
    </location>
</feature>
<evidence type="ECO:0000313" key="6">
    <source>
        <dbReference type="Proteomes" id="UP000664096"/>
    </source>
</evidence>
<dbReference type="SMART" id="SM00342">
    <property type="entry name" value="HTH_ARAC"/>
    <property type="match status" value="1"/>
</dbReference>
<dbReference type="InterPro" id="IPR050204">
    <property type="entry name" value="AraC_XylS_family_regulators"/>
</dbReference>
<comment type="caution">
    <text evidence="5">The sequence shown here is derived from an EMBL/GenBank/DDBJ whole genome shotgun (WGS) entry which is preliminary data.</text>
</comment>
<gene>
    <name evidence="5" type="ORF">JF539_01065</name>
</gene>
<dbReference type="RefSeq" id="WP_207138292.1">
    <property type="nucleotide sequence ID" value="NZ_JAEKJZ010000001.1"/>
</dbReference>
<evidence type="ECO:0000256" key="2">
    <source>
        <dbReference type="ARBA" id="ARBA00023125"/>
    </source>
</evidence>
<keyword evidence="2" id="KW-0238">DNA-binding</keyword>
<keyword evidence="1" id="KW-0805">Transcription regulation</keyword>
<evidence type="ECO:0000259" key="4">
    <source>
        <dbReference type="PROSITE" id="PS01124"/>
    </source>
</evidence>
<accession>A0A939EBL3</accession>
<dbReference type="SUPFAM" id="SSF46689">
    <property type="entry name" value="Homeodomain-like"/>
    <property type="match status" value="2"/>
</dbReference>
<dbReference type="PROSITE" id="PS01124">
    <property type="entry name" value="HTH_ARAC_FAMILY_2"/>
    <property type="match status" value="1"/>
</dbReference>
<dbReference type="Proteomes" id="UP000664096">
    <property type="component" value="Unassembled WGS sequence"/>
</dbReference>
<reference evidence="5" key="1">
    <citation type="submission" date="2020-12" db="EMBL/GenBank/DDBJ databases">
        <title>Oil enriched cultivation method for isolating marine PHA-producing bacteria.</title>
        <authorList>
            <person name="Zheng W."/>
            <person name="Yu S."/>
            <person name="Huang Y."/>
        </authorList>
    </citation>
    <scope>NUCLEOTIDE SEQUENCE</scope>
    <source>
        <strain evidence="5">SY-2-12</strain>
    </source>
</reference>
<dbReference type="Gene3D" id="1.10.10.60">
    <property type="entry name" value="Homeodomain-like"/>
    <property type="match status" value="1"/>
</dbReference>
<protein>
    <submittedName>
        <fullName evidence="5">Helix-turn-helix domain-containing protein</fullName>
    </submittedName>
</protein>
<evidence type="ECO:0000256" key="1">
    <source>
        <dbReference type="ARBA" id="ARBA00023015"/>
    </source>
</evidence>
<dbReference type="InterPro" id="IPR009057">
    <property type="entry name" value="Homeodomain-like_sf"/>
</dbReference>
<proteinExistence type="predicted"/>
<evidence type="ECO:0000256" key="3">
    <source>
        <dbReference type="ARBA" id="ARBA00023163"/>
    </source>
</evidence>
<dbReference type="InterPro" id="IPR018062">
    <property type="entry name" value="HTH_AraC-typ_CS"/>
</dbReference>
<dbReference type="PANTHER" id="PTHR46796">
    <property type="entry name" value="HTH-TYPE TRANSCRIPTIONAL ACTIVATOR RHAS-RELATED"/>
    <property type="match status" value="1"/>
</dbReference>
<dbReference type="Pfam" id="PF12833">
    <property type="entry name" value="HTH_18"/>
    <property type="match status" value="1"/>
</dbReference>
<organism evidence="5 6">
    <name type="scientific">Roseibium aggregatum</name>
    <dbReference type="NCBI Taxonomy" id="187304"/>
    <lineage>
        <taxon>Bacteria</taxon>
        <taxon>Pseudomonadati</taxon>
        <taxon>Pseudomonadota</taxon>
        <taxon>Alphaproteobacteria</taxon>
        <taxon>Hyphomicrobiales</taxon>
        <taxon>Stappiaceae</taxon>
        <taxon>Roseibium</taxon>
    </lineage>
</organism>
<dbReference type="PROSITE" id="PS00041">
    <property type="entry name" value="HTH_ARAC_FAMILY_1"/>
    <property type="match status" value="1"/>
</dbReference>
<evidence type="ECO:0000313" key="5">
    <source>
        <dbReference type="EMBL" id="MBN9668905.1"/>
    </source>
</evidence>
<dbReference type="InterPro" id="IPR018060">
    <property type="entry name" value="HTH_AraC"/>
</dbReference>
<sequence length="311" mass="34404">MARIEPLDFQPSTCGKATFVRLPDQPEGTRIDILKIAPGITLARSQFSADAEHVADILRRADQVLLTINLSGSMRLTDAGSGEKHVISKSEAWAIRPRGKIMHRRVDKGIGCSNLVIAFDIDALESELRDCVMAAFDDSKTFVRLQLPLPEHRTFSQLFDGREGPATLVRKHGQCLTLIGHVLEELLSRPDPLTRSRSYGPDILVERVKAVLGERLGETVSLSELATLFGTNHATLNRVFHDETGQTVFECLRELRLEAARTRIATGNASLTTIAYDCGFSSPSHLSTAFRKRFGFSASAYREQLRLGFGK</sequence>
<dbReference type="AlphaFoldDB" id="A0A939EBL3"/>
<dbReference type="EMBL" id="JAEKJZ010000001">
    <property type="protein sequence ID" value="MBN9668905.1"/>
    <property type="molecule type" value="Genomic_DNA"/>
</dbReference>
<name>A0A939EBL3_9HYPH</name>